<evidence type="ECO:0000313" key="1">
    <source>
        <dbReference type="EMBL" id="RDB06692.1"/>
    </source>
</evidence>
<sequence>MSSEIRDSNLFYPLQPALGRSRFFYALLGFSWAKTHNSTRIFLNSRKKVIFLKVIAANFTAYLNQNSNAMKFNESKTFSLSLKNYVFVFLLGGVLLSSCKSAQVAFSPELNATAMPVKGRQGFQIGQIIRYGDYRTDKVRRGWTRSYDVPFILRFQGAQEKLSFTQFSPEGRAVRVSCVSRFKSNDLSLVQDFFSIPLQYENYFAGTLLTAQEDTWDFVLYNPNGDFLKQRESAGYARNYAQTIEIKAVRGLENQPEWLKKMAVYGHEFVLNGKVVGAVSTLNNGTVWIDPSLDAETRTILAALATGILLRTDVEVVETNS</sequence>
<dbReference type="Proteomes" id="UP000253141">
    <property type="component" value="Unassembled WGS sequence"/>
</dbReference>
<keyword evidence="2" id="KW-1185">Reference proteome</keyword>
<proteinExistence type="predicted"/>
<dbReference type="EMBL" id="QPIW01000004">
    <property type="protein sequence ID" value="RDB06692.1"/>
    <property type="molecule type" value="Genomic_DNA"/>
</dbReference>
<evidence type="ECO:0000313" key="2">
    <source>
        <dbReference type="Proteomes" id="UP000253141"/>
    </source>
</evidence>
<dbReference type="AlphaFoldDB" id="A0A369ICC0"/>
<reference evidence="1 2" key="1">
    <citation type="submission" date="2018-07" db="EMBL/GenBank/DDBJ databases">
        <title>Genome analysis of Runella aurantiaca.</title>
        <authorList>
            <person name="Yang X."/>
        </authorList>
    </citation>
    <scope>NUCLEOTIDE SEQUENCE [LARGE SCALE GENOMIC DNA]</scope>
    <source>
        <strain evidence="1 2">YX9</strain>
    </source>
</reference>
<comment type="caution">
    <text evidence="1">The sequence shown here is derived from an EMBL/GenBank/DDBJ whole genome shotgun (WGS) entry which is preliminary data.</text>
</comment>
<name>A0A369ICC0_9BACT</name>
<protein>
    <submittedName>
        <fullName evidence="1">Uncharacterized protein</fullName>
    </submittedName>
</protein>
<organism evidence="1 2">
    <name type="scientific">Runella aurantiaca</name>
    <dbReference type="NCBI Taxonomy" id="2282308"/>
    <lineage>
        <taxon>Bacteria</taxon>
        <taxon>Pseudomonadati</taxon>
        <taxon>Bacteroidota</taxon>
        <taxon>Cytophagia</taxon>
        <taxon>Cytophagales</taxon>
        <taxon>Spirosomataceae</taxon>
        <taxon>Runella</taxon>
    </lineage>
</organism>
<accession>A0A369ICC0</accession>
<gene>
    <name evidence="1" type="ORF">DVG78_08125</name>
</gene>